<proteinExistence type="predicted"/>
<reference evidence="1" key="1">
    <citation type="journal article" date="2017" name="Nature">
        <title>The sunflower genome provides insights into oil metabolism, flowering and Asterid evolution.</title>
        <authorList>
            <person name="Badouin H."/>
            <person name="Gouzy J."/>
            <person name="Grassa C.J."/>
            <person name="Murat F."/>
            <person name="Staton S.E."/>
            <person name="Cottret L."/>
            <person name="Lelandais-Briere C."/>
            <person name="Owens G.L."/>
            <person name="Carrere S."/>
            <person name="Mayjonade B."/>
            <person name="Legrand L."/>
            <person name="Gill N."/>
            <person name="Kane N.C."/>
            <person name="Bowers J.E."/>
            <person name="Hubner S."/>
            <person name="Bellec A."/>
            <person name="Berard A."/>
            <person name="Berges H."/>
            <person name="Blanchet N."/>
            <person name="Boniface M.C."/>
            <person name="Brunel D."/>
            <person name="Catrice O."/>
            <person name="Chaidir N."/>
            <person name="Claudel C."/>
            <person name="Donnadieu C."/>
            <person name="Faraut T."/>
            <person name="Fievet G."/>
            <person name="Helmstetter N."/>
            <person name="King M."/>
            <person name="Knapp S.J."/>
            <person name="Lai Z."/>
            <person name="Le Paslier M.C."/>
            <person name="Lippi Y."/>
            <person name="Lorenzon L."/>
            <person name="Mandel J.R."/>
            <person name="Marage G."/>
            <person name="Marchand G."/>
            <person name="Marquand E."/>
            <person name="Bret-Mestries E."/>
            <person name="Morien E."/>
            <person name="Nambeesan S."/>
            <person name="Nguyen T."/>
            <person name="Pegot-Espagnet P."/>
            <person name="Pouilly N."/>
            <person name="Raftis F."/>
            <person name="Sallet E."/>
            <person name="Schiex T."/>
            <person name="Thomas J."/>
            <person name="Vandecasteele C."/>
            <person name="Vares D."/>
            <person name="Vear F."/>
            <person name="Vautrin S."/>
            <person name="Crespi M."/>
            <person name="Mangin B."/>
            <person name="Burke J.M."/>
            <person name="Salse J."/>
            <person name="Munos S."/>
            <person name="Vincourt P."/>
            <person name="Rieseberg L.H."/>
            <person name="Langlade N.B."/>
        </authorList>
    </citation>
    <scope>NUCLEOTIDE SEQUENCE</scope>
    <source>
        <tissue evidence="1">Leaves</tissue>
    </source>
</reference>
<dbReference type="Pfam" id="PF14299">
    <property type="entry name" value="PP2"/>
    <property type="match status" value="2"/>
</dbReference>
<dbReference type="EMBL" id="MNCJ02000327">
    <property type="protein sequence ID" value="KAF5777659.1"/>
    <property type="molecule type" value="Genomic_DNA"/>
</dbReference>
<dbReference type="PANTHER" id="PTHR32278">
    <property type="entry name" value="F-BOX DOMAIN-CONTAINING PROTEIN"/>
    <property type="match status" value="1"/>
</dbReference>
<name>A0A9K3HG26_HELAN</name>
<evidence type="ECO:0000313" key="2">
    <source>
        <dbReference type="Proteomes" id="UP000215914"/>
    </source>
</evidence>
<dbReference type="Proteomes" id="UP000215914">
    <property type="component" value="Unassembled WGS sequence"/>
</dbReference>
<comment type="caution">
    <text evidence="1">The sequence shown here is derived from an EMBL/GenBank/DDBJ whole genome shotgun (WGS) entry which is preliminary data.</text>
</comment>
<accession>A0A9K3HG26</accession>
<reference evidence="1" key="2">
    <citation type="submission" date="2020-06" db="EMBL/GenBank/DDBJ databases">
        <title>Helianthus annuus Genome sequencing and assembly Release 2.</title>
        <authorList>
            <person name="Gouzy J."/>
            <person name="Langlade N."/>
            <person name="Munos S."/>
        </authorList>
    </citation>
    <scope>NUCLEOTIDE SEQUENCE</scope>
    <source>
        <tissue evidence="1">Leaves</tissue>
    </source>
</reference>
<dbReference type="AlphaFoldDB" id="A0A9K3HG26"/>
<sequence>MEQEMKDFLSSLPEGFVAEALALTSPRDASRLSSVNSFFRSAAQWDSVWATFVPPECLPEAIDGSMREVFLRLCDHPIIIEQGNKSFWLDKWTGKKCYMLAARQLSIALFDSPTCWRWTSMEKSRLEWCIWTLTHGPEEGYYGREGLEARVEGCLWYLHLQRTIVRGWFEVEIGEYFNKGGEEIEVEMSVVEVKGGNSSGLIIQGIEIRPKHCV</sequence>
<dbReference type="Gramene" id="mRNA:HanXRQr2_Chr12g0538281">
    <property type="protein sequence ID" value="mRNA:HanXRQr2_Chr12g0538281"/>
    <property type="gene ID" value="HanXRQr2_Chr12g0538281"/>
</dbReference>
<keyword evidence="2" id="KW-1185">Reference proteome</keyword>
<evidence type="ECO:0000313" key="1">
    <source>
        <dbReference type="EMBL" id="KAF5777659.1"/>
    </source>
</evidence>
<organism evidence="1 2">
    <name type="scientific">Helianthus annuus</name>
    <name type="common">Common sunflower</name>
    <dbReference type="NCBI Taxonomy" id="4232"/>
    <lineage>
        <taxon>Eukaryota</taxon>
        <taxon>Viridiplantae</taxon>
        <taxon>Streptophyta</taxon>
        <taxon>Embryophyta</taxon>
        <taxon>Tracheophyta</taxon>
        <taxon>Spermatophyta</taxon>
        <taxon>Magnoliopsida</taxon>
        <taxon>eudicotyledons</taxon>
        <taxon>Gunneridae</taxon>
        <taxon>Pentapetalae</taxon>
        <taxon>asterids</taxon>
        <taxon>campanulids</taxon>
        <taxon>Asterales</taxon>
        <taxon>Asteraceae</taxon>
        <taxon>Asteroideae</taxon>
        <taxon>Heliantheae alliance</taxon>
        <taxon>Heliantheae</taxon>
        <taxon>Helianthus</taxon>
    </lineage>
</organism>
<dbReference type="CDD" id="cd22162">
    <property type="entry name" value="F-box_AtSKIP3-like"/>
    <property type="match status" value="1"/>
</dbReference>
<dbReference type="SUPFAM" id="SSF81383">
    <property type="entry name" value="F-box domain"/>
    <property type="match status" value="1"/>
</dbReference>
<dbReference type="InterPro" id="IPR025886">
    <property type="entry name" value="PP2-like"/>
</dbReference>
<gene>
    <name evidence="1" type="ORF">HanXRQr2_Chr12g0538281</name>
</gene>
<protein>
    <submittedName>
        <fullName evidence="1">Phloem protein</fullName>
    </submittedName>
</protein>
<dbReference type="PANTHER" id="PTHR32278:SF73">
    <property type="entry name" value="PHLOEM PROTEIN"/>
    <property type="match status" value="1"/>
</dbReference>
<dbReference type="InterPro" id="IPR036047">
    <property type="entry name" value="F-box-like_dom_sf"/>
</dbReference>